<dbReference type="Pfam" id="PF13302">
    <property type="entry name" value="Acetyltransf_3"/>
    <property type="match status" value="1"/>
</dbReference>
<dbReference type="PROSITE" id="PS51186">
    <property type="entry name" value="GNAT"/>
    <property type="match status" value="1"/>
</dbReference>
<dbReference type="SUPFAM" id="SSF55729">
    <property type="entry name" value="Acyl-CoA N-acyltransferases (Nat)"/>
    <property type="match status" value="1"/>
</dbReference>
<evidence type="ECO:0000313" key="3">
    <source>
        <dbReference type="Proteomes" id="UP001365542"/>
    </source>
</evidence>
<sequence>MTSTIPPGSRYPLEITTPRLTIRSASTSDAPQLYNFFTTPENLPTGESPEPNISIPEFERRISRWREMAEQGKNAFIVVTLKSDSTEDKEGLIGFGGYNTFEKLLEGEGEAVLTDIGTMIDVKHQRKGYALEAFCALVEHAFEGLGVGKIRVETGLENLGFRRFMVDGVGLRDVEVVREVSYRKGVEGYVYTFGRETWKKAKEGLKARQRWLL</sequence>
<protein>
    <recommendedName>
        <fullName evidence="1">N-acetyltransferase domain-containing protein</fullName>
    </recommendedName>
</protein>
<dbReference type="GO" id="GO:0016747">
    <property type="term" value="F:acyltransferase activity, transferring groups other than amino-acyl groups"/>
    <property type="evidence" value="ECO:0007669"/>
    <property type="project" value="InterPro"/>
</dbReference>
<dbReference type="PANTHER" id="PTHR43792">
    <property type="entry name" value="GNAT FAMILY, PUTATIVE (AFU_ORTHOLOGUE AFUA_3G00765)-RELATED-RELATED"/>
    <property type="match status" value="1"/>
</dbReference>
<dbReference type="InterPro" id="IPR000182">
    <property type="entry name" value="GNAT_dom"/>
</dbReference>
<gene>
    <name evidence="2" type="ORF">TWF694_005846</name>
</gene>
<dbReference type="Proteomes" id="UP001365542">
    <property type="component" value="Unassembled WGS sequence"/>
</dbReference>
<dbReference type="AlphaFoldDB" id="A0AAV9WT74"/>
<proteinExistence type="predicted"/>
<dbReference type="InterPro" id="IPR051531">
    <property type="entry name" value="N-acetyltransferase"/>
</dbReference>
<accession>A0AAV9WT74</accession>
<comment type="caution">
    <text evidence="2">The sequence shown here is derived from an EMBL/GenBank/DDBJ whole genome shotgun (WGS) entry which is preliminary data.</text>
</comment>
<organism evidence="2 3">
    <name type="scientific">Orbilia ellipsospora</name>
    <dbReference type="NCBI Taxonomy" id="2528407"/>
    <lineage>
        <taxon>Eukaryota</taxon>
        <taxon>Fungi</taxon>
        <taxon>Dikarya</taxon>
        <taxon>Ascomycota</taxon>
        <taxon>Pezizomycotina</taxon>
        <taxon>Orbiliomycetes</taxon>
        <taxon>Orbiliales</taxon>
        <taxon>Orbiliaceae</taxon>
        <taxon>Orbilia</taxon>
    </lineage>
</organism>
<dbReference type="EMBL" id="JAVHJO010000018">
    <property type="protein sequence ID" value="KAK6524186.1"/>
    <property type="molecule type" value="Genomic_DNA"/>
</dbReference>
<evidence type="ECO:0000259" key="1">
    <source>
        <dbReference type="PROSITE" id="PS51186"/>
    </source>
</evidence>
<reference evidence="2 3" key="1">
    <citation type="submission" date="2019-10" db="EMBL/GenBank/DDBJ databases">
        <authorList>
            <person name="Palmer J.M."/>
        </authorList>
    </citation>
    <scope>NUCLEOTIDE SEQUENCE [LARGE SCALE GENOMIC DNA]</scope>
    <source>
        <strain evidence="2 3">TWF694</strain>
    </source>
</reference>
<dbReference type="Gene3D" id="3.40.630.30">
    <property type="match status" value="1"/>
</dbReference>
<name>A0AAV9WT74_9PEZI</name>
<evidence type="ECO:0000313" key="2">
    <source>
        <dbReference type="EMBL" id="KAK6524186.1"/>
    </source>
</evidence>
<keyword evidence="3" id="KW-1185">Reference proteome</keyword>
<feature type="domain" description="N-acetyltransferase" evidence="1">
    <location>
        <begin position="20"/>
        <end position="187"/>
    </location>
</feature>
<dbReference type="InterPro" id="IPR016181">
    <property type="entry name" value="Acyl_CoA_acyltransferase"/>
</dbReference>